<dbReference type="KEGG" id="vg:8676724"/>
<keyword evidence="2" id="KW-1185">Reference proteome</keyword>
<organism evidence="1 2">
    <name type="scientific">Enterococcus phage phiFL2A</name>
    <dbReference type="NCBI Taxonomy" id="673835"/>
    <lineage>
        <taxon>Viruses</taxon>
        <taxon>Duplodnaviria</taxon>
        <taxon>Heunggongvirae</taxon>
        <taxon>Uroviricota</taxon>
        <taxon>Caudoviricetes</taxon>
        <taxon>Phifelvirus</taxon>
        <taxon>Phifelvirus FL2</taxon>
    </lineage>
</organism>
<dbReference type="GO" id="GO:0008168">
    <property type="term" value="F:methyltransferase activity"/>
    <property type="evidence" value="ECO:0007669"/>
    <property type="project" value="UniProtKB-KW"/>
</dbReference>
<sequence length="154" mass="18294">MKRILDACCGSRMFWFDKQNEQVLFMDNREHYEKLDSGHVIDVNPNLVADFRNMPFDDNSFYHVVFDPPHLLRCGNNSWLAKKYGKLNGKTWKEDIQKGFRECMRVLKPNGTLVFKWNEDQIKLSEILSIIDYKPLYGNKRAKTHWLVFMKASE</sequence>
<dbReference type="CDD" id="cd02440">
    <property type="entry name" value="AdoMet_MTases"/>
    <property type="match status" value="1"/>
</dbReference>
<dbReference type="InterPro" id="IPR029063">
    <property type="entry name" value="SAM-dependent_MTases_sf"/>
</dbReference>
<dbReference type="GeneID" id="8676724"/>
<keyword evidence="1" id="KW-0808">Transferase</keyword>
<name>D2IZE4_9CAUD</name>
<gene>
    <name evidence="1" type="primary">gp24</name>
</gene>
<accession>D2IZE4</accession>
<dbReference type="Proteomes" id="UP000001905">
    <property type="component" value="Segment"/>
</dbReference>
<dbReference type="EMBL" id="GQ478084">
    <property type="protein sequence ID" value="ACZ63921.1"/>
    <property type="molecule type" value="Genomic_DNA"/>
</dbReference>
<dbReference type="RefSeq" id="YP_003347315.1">
    <property type="nucleotide sequence ID" value="NC_013643.1"/>
</dbReference>
<protein>
    <submittedName>
        <fullName evidence="1">DNA cytosine methyltransferase</fullName>
    </submittedName>
</protein>
<dbReference type="REBASE" id="27691">
    <property type="entry name" value="M.EphFL2AORF24P"/>
</dbReference>
<evidence type="ECO:0000313" key="2">
    <source>
        <dbReference type="Proteomes" id="UP000001905"/>
    </source>
</evidence>
<dbReference type="GO" id="GO:0032259">
    <property type="term" value="P:methylation"/>
    <property type="evidence" value="ECO:0007669"/>
    <property type="project" value="UniProtKB-KW"/>
</dbReference>
<evidence type="ECO:0000313" key="1">
    <source>
        <dbReference type="EMBL" id="ACZ63921.1"/>
    </source>
</evidence>
<dbReference type="SUPFAM" id="SSF53335">
    <property type="entry name" value="S-adenosyl-L-methionine-dependent methyltransferases"/>
    <property type="match status" value="1"/>
</dbReference>
<proteinExistence type="predicted"/>
<dbReference type="Gene3D" id="3.40.50.150">
    <property type="entry name" value="Vaccinia Virus protein VP39"/>
    <property type="match status" value="1"/>
</dbReference>
<keyword evidence="1" id="KW-0489">Methyltransferase</keyword>
<reference evidence="1 2" key="1">
    <citation type="journal article" date="2010" name="J. Bacteriol.">
        <title>Comparative genomics and transduction potential of Enterococcus faecalis temperate bacteriophages.</title>
        <authorList>
            <person name="Yasmin A."/>
            <person name="Kenny J.G."/>
            <person name="Shankar J."/>
            <person name="Darby A.C."/>
            <person name="Hall N."/>
            <person name="Edwards C."/>
            <person name="Horsburgh M.J."/>
        </authorList>
    </citation>
    <scope>NUCLEOTIDE SEQUENCE</scope>
    <source>
        <strain evidence="1">PhiFL2A</strain>
    </source>
</reference>
<dbReference type="OrthoDB" id="10752at10239"/>